<reference evidence="3" key="1">
    <citation type="journal article" date="2021" name="PeerJ">
        <title>Extensive microbial diversity within the chicken gut microbiome revealed by metagenomics and culture.</title>
        <authorList>
            <person name="Gilroy R."/>
            <person name="Ravi A."/>
            <person name="Getino M."/>
            <person name="Pursley I."/>
            <person name="Horton D.L."/>
            <person name="Alikhan N.F."/>
            <person name="Baker D."/>
            <person name="Gharbi K."/>
            <person name="Hall N."/>
            <person name="Watson M."/>
            <person name="Adriaenssens E.M."/>
            <person name="Foster-Nyarko E."/>
            <person name="Jarju S."/>
            <person name="Secka A."/>
            <person name="Antonio M."/>
            <person name="Oren A."/>
            <person name="Chaudhuri R.R."/>
            <person name="La Ragione R."/>
            <person name="Hildebrand F."/>
            <person name="Pallen M.J."/>
        </authorList>
    </citation>
    <scope>NUCLEOTIDE SEQUENCE</scope>
    <source>
        <strain evidence="3">ChiBcec8-13705</strain>
    </source>
</reference>
<dbReference type="PANTHER" id="PTHR10569:SF2">
    <property type="entry name" value="GLYCOGEN DEBRANCHING ENZYME"/>
    <property type="match status" value="1"/>
</dbReference>
<protein>
    <submittedName>
        <fullName evidence="3">Amylo-alpha-1,6-glucosidase</fullName>
    </submittedName>
</protein>
<dbReference type="InterPro" id="IPR012341">
    <property type="entry name" value="6hp_glycosidase-like_sf"/>
</dbReference>
<dbReference type="Proteomes" id="UP000886803">
    <property type="component" value="Unassembled WGS sequence"/>
</dbReference>
<evidence type="ECO:0000313" key="4">
    <source>
        <dbReference type="Proteomes" id="UP000886803"/>
    </source>
</evidence>
<dbReference type="EMBL" id="DWYG01000053">
    <property type="protein sequence ID" value="HJB41583.1"/>
    <property type="molecule type" value="Genomic_DNA"/>
</dbReference>
<dbReference type="GO" id="GO:0004134">
    <property type="term" value="F:4-alpha-glucanotransferase activity"/>
    <property type="evidence" value="ECO:0007669"/>
    <property type="project" value="InterPro"/>
</dbReference>
<dbReference type="GO" id="GO:0004135">
    <property type="term" value="F:amylo-alpha-1,6-glucosidase activity"/>
    <property type="evidence" value="ECO:0007669"/>
    <property type="project" value="InterPro"/>
</dbReference>
<proteinExistence type="predicted"/>
<comment type="caution">
    <text evidence="3">The sequence shown here is derived from an EMBL/GenBank/DDBJ whole genome shotgun (WGS) entry which is preliminary data.</text>
</comment>
<evidence type="ECO:0000259" key="2">
    <source>
        <dbReference type="Pfam" id="PF12439"/>
    </source>
</evidence>
<dbReference type="SUPFAM" id="SSF48208">
    <property type="entry name" value="Six-hairpin glycosidases"/>
    <property type="match status" value="1"/>
</dbReference>
<dbReference type="GO" id="GO:0005980">
    <property type="term" value="P:glycogen catabolic process"/>
    <property type="evidence" value="ECO:0007669"/>
    <property type="project" value="InterPro"/>
</dbReference>
<evidence type="ECO:0000259" key="1">
    <source>
        <dbReference type="Pfam" id="PF06202"/>
    </source>
</evidence>
<feature type="domain" description="Glycogen debranching enzyme C-terminal" evidence="1">
    <location>
        <begin position="274"/>
        <end position="637"/>
    </location>
</feature>
<dbReference type="Gene3D" id="1.50.10.10">
    <property type="match status" value="1"/>
</dbReference>
<organism evidence="3 4">
    <name type="scientific">Candidatus Gemmiger avicola</name>
    <dbReference type="NCBI Taxonomy" id="2838605"/>
    <lineage>
        <taxon>Bacteria</taxon>
        <taxon>Bacillati</taxon>
        <taxon>Bacillota</taxon>
        <taxon>Clostridia</taxon>
        <taxon>Eubacteriales</taxon>
        <taxon>Gemmiger</taxon>
    </lineage>
</organism>
<dbReference type="AlphaFoldDB" id="A0A9D2S2D5"/>
<evidence type="ECO:0000313" key="3">
    <source>
        <dbReference type="EMBL" id="HJB41583.1"/>
    </source>
</evidence>
<reference evidence="3" key="2">
    <citation type="submission" date="2021-04" db="EMBL/GenBank/DDBJ databases">
        <authorList>
            <person name="Gilroy R."/>
        </authorList>
    </citation>
    <scope>NUCLEOTIDE SEQUENCE</scope>
    <source>
        <strain evidence="3">ChiBcec8-13705</strain>
    </source>
</reference>
<name>A0A9D2S2D5_9FIRM</name>
<dbReference type="InterPro" id="IPR024742">
    <property type="entry name" value="Glycogen_debranch_N"/>
</dbReference>
<gene>
    <name evidence="3" type="ORF">H9945_03715</name>
</gene>
<dbReference type="Pfam" id="PF12439">
    <property type="entry name" value="GDE_N"/>
    <property type="match status" value="1"/>
</dbReference>
<dbReference type="InterPro" id="IPR032790">
    <property type="entry name" value="GDE_C"/>
</dbReference>
<sequence length="657" mass="70651">MDLIFGRPDFADAARAQHNGFLLTNGLGGYSALSAAFSATRGDHALLMACTRAPTARIDLVHRLGEEVAVGGGVFSLSAQDKENAPAEDGWRFLTLFDADGPAWAYEANGVRVTRRVALGYGENTVAVLYTIENGADACAALTVTPWLRFVPKGGKLTRRRAFSWSDARIESGGHTLFYAVENGAAEPAPTRFETLRFAHDAPDGRTPTGLCAAAGCFRFTAEPGAIVQGAVVFGLSPALPAAETLWQAQAARRQAQKAAAGLQSELGQALSAAADAFLVRRDSTDGMTIIAGYPFFADWGRDTMIALPGCALATHRYADAKSILRTFAANERDGLMPNLFPENGAPPQYNTVDAALLFLNCIWLYHARTGDDAFVREIWPCAMRIFEHYRAGTRHGIHMDADGLLCAGEGLDQVTWMDVRIGAHLPTPRHGKPVEINAYWYNALRILARLAPLAGADGAPFDALADAVGAAFRRAFWRPEARCLRDVVGTPPTAADTQIRCNQIWAVSMPFTPLTREMAADVVRCVRRALWTPLGLRTLAPDDPDFHPSYGGPQPVRDLAYHQGTVWPFPLGGYYLAELRLGGPDAACRVARDLEALAPALREGCLGQLPEIYDGAAPGDSRGCFAQAWSVGELLRVCEAVEHPAAAGFAGGWSEA</sequence>
<accession>A0A9D2S2D5</accession>
<dbReference type="Pfam" id="PF06202">
    <property type="entry name" value="GDE_C"/>
    <property type="match status" value="1"/>
</dbReference>
<dbReference type="InterPro" id="IPR010401">
    <property type="entry name" value="AGL/Gdb1"/>
</dbReference>
<dbReference type="InterPro" id="IPR008928">
    <property type="entry name" value="6-hairpin_glycosidase_sf"/>
</dbReference>
<feature type="domain" description="Glycogen debranching enzyme bacterial and archaeal type N-terminal" evidence="2">
    <location>
        <begin position="21"/>
        <end position="226"/>
    </location>
</feature>
<dbReference type="PANTHER" id="PTHR10569">
    <property type="entry name" value="GLYCOGEN DEBRANCHING ENZYME"/>
    <property type="match status" value="1"/>
</dbReference>